<dbReference type="GO" id="GO:0008028">
    <property type="term" value="F:monocarboxylic acid transmembrane transporter activity"/>
    <property type="evidence" value="ECO:0007669"/>
    <property type="project" value="TreeGrafter"/>
</dbReference>
<feature type="transmembrane region" description="Helical" evidence="1">
    <location>
        <begin position="89"/>
        <end position="107"/>
    </location>
</feature>
<protein>
    <submittedName>
        <fullName evidence="2">Uncharacterized protein</fullName>
    </submittedName>
</protein>
<comment type="caution">
    <text evidence="2">The sequence shown here is derived from an EMBL/GenBank/DDBJ whole genome shotgun (WGS) entry which is preliminary data.</text>
</comment>
<keyword evidence="1" id="KW-0812">Transmembrane</keyword>
<reference evidence="2" key="2">
    <citation type="submission" date="2021-04" db="EMBL/GenBank/DDBJ databases">
        <title>Genome-wide patterns of bracovirus chromosomal integration into multiple host tissues during parasitism.</title>
        <authorList>
            <person name="Chebbi M.A.C."/>
        </authorList>
    </citation>
    <scope>NUCLEOTIDE SEQUENCE</scope>
    <source>
        <tissue evidence="2">Whole body</tissue>
    </source>
</reference>
<keyword evidence="3" id="KW-1185">Reference proteome</keyword>
<keyword evidence="1" id="KW-1133">Transmembrane helix</keyword>
<proteinExistence type="predicted"/>
<accession>A0A8J5UV30</accession>
<evidence type="ECO:0000313" key="2">
    <source>
        <dbReference type="EMBL" id="KAG8038490.1"/>
    </source>
</evidence>
<reference evidence="2" key="1">
    <citation type="submission" date="2020-03" db="EMBL/GenBank/DDBJ databases">
        <authorList>
            <person name="Chebbi M.A."/>
            <person name="Drezen J.M."/>
        </authorList>
    </citation>
    <scope>NUCLEOTIDE SEQUENCE</scope>
    <source>
        <tissue evidence="2">Whole body</tissue>
    </source>
</reference>
<name>A0A8J5UV30_9HYME</name>
<sequence length="235" mass="25968">MSKKSQDDDERPKAPDGGWGWFACLGSSFITLSLRSLEPSFGLIFHDLLIDLKIDSTRMSTFPSVFDACSNFSGIFVGPLLNKFSYRKVAVFGSLLCCTGLTLTAFAKSATHIILTYSILNGIGNGLALASAFIALNTYFDKKRGQATEMKSQVSDETELPLMEKTLNESPSKLDSKPENECLTFLKSFTDIFNLDLLKNFSYLNVIFGLSLFAVSEVNFKLVTPFFLRNTIGIP</sequence>
<dbReference type="Pfam" id="PF07690">
    <property type="entry name" value="MFS_1"/>
    <property type="match status" value="1"/>
</dbReference>
<dbReference type="InterPro" id="IPR050327">
    <property type="entry name" value="Proton-linked_MCT"/>
</dbReference>
<dbReference type="InterPro" id="IPR011701">
    <property type="entry name" value="MFS"/>
</dbReference>
<dbReference type="PANTHER" id="PTHR11360:SF163">
    <property type="entry name" value="MONOCARBOXYLATE TRANSPORTER 9-LIKE PROTEIN"/>
    <property type="match status" value="1"/>
</dbReference>
<dbReference type="EMBL" id="JAAOIC020000043">
    <property type="protein sequence ID" value="KAG8038490.1"/>
    <property type="molecule type" value="Genomic_DNA"/>
</dbReference>
<feature type="transmembrane region" description="Helical" evidence="1">
    <location>
        <begin position="113"/>
        <end position="136"/>
    </location>
</feature>
<evidence type="ECO:0000313" key="3">
    <source>
        <dbReference type="Proteomes" id="UP000729913"/>
    </source>
</evidence>
<keyword evidence="1" id="KW-0472">Membrane</keyword>
<dbReference type="OrthoDB" id="5667at2759"/>
<gene>
    <name evidence="2" type="ORF">G9C98_006186</name>
</gene>
<organism evidence="2 3">
    <name type="scientific">Cotesia typhae</name>
    <dbReference type="NCBI Taxonomy" id="2053667"/>
    <lineage>
        <taxon>Eukaryota</taxon>
        <taxon>Metazoa</taxon>
        <taxon>Ecdysozoa</taxon>
        <taxon>Arthropoda</taxon>
        <taxon>Hexapoda</taxon>
        <taxon>Insecta</taxon>
        <taxon>Pterygota</taxon>
        <taxon>Neoptera</taxon>
        <taxon>Endopterygota</taxon>
        <taxon>Hymenoptera</taxon>
        <taxon>Apocrita</taxon>
        <taxon>Ichneumonoidea</taxon>
        <taxon>Braconidae</taxon>
        <taxon>Microgastrinae</taxon>
        <taxon>Cotesia</taxon>
    </lineage>
</organism>
<dbReference type="Proteomes" id="UP000729913">
    <property type="component" value="Unassembled WGS sequence"/>
</dbReference>
<evidence type="ECO:0000256" key="1">
    <source>
        <dbReference type="SAM" id="Phobius"/>
    </source>
</evidence>
<dbReference type="AlphaFoldDB" id="A0A8J5UV30"/>
<dbReference type="PANTHER" id="PTHR11360">
    <property type="entry name" value="MONOCARBOXYLATE TRANSPORTER"/>
    <property type="match status" value="1"/>
</dbReference>